<keyword evidence="8" id="KW-0653">Protein transport</keyword>
<evidence type="ECO:0000256" key="2">
    <source>
        <dbReference type="ARBA" id="ARBA00010004"/>
    </source>
</evidence>
<keyword evidence="6" id="KW-0145">Chemotaxis</keyword>
<proteinExistence type="inferred from homology"/>
<dbReference type="OrthoDB" id="9156338at2"/>
<evidence type="ECO:0000256" key="10">
    <source>
        <dbReference type="ARBA" id="ARBA00023225"/>
    </source>
</evidence>
<dbReference type="RefSeq" id="WP_011808902.1">
    <property type="nucleotide sequence ID" value="NC_008786.1"/>
</dbReference>
<keyword evidence="13" id="KW-1185">Reference proteome</keyword>
<dbReference type="GO" id="GO:0005886">
    <property type="term" value="C:plasma membrane"/>
    <property type="evidence" value="ECO:0007669"/>
    <property type="project" value="UniProtKB-SubCell"/>
</dbReference>
<protein>
    <recommendedName>
        <fullName evidence="3">Flagellar FliJ protein</fullName>
    </recommendedName>
</protein>
<dbReference type="Gene3D" id="1.10.287.1700">
    <property type="match status" value="1"/>
</dbReference>
<dbReference type="GO" id="GO:0006935">
    <property type="term" value="P:chemotaxis"/>
    <property type="evidence" value="ECO:0007669"/>
    <property type="project" value="UniProtKB-KW"/>
</dbReference>
<feature type="region of interest" description="Disordered" evidence="11">
    <location>
        <begin position="115"/>
        <end position="138"/>
    </location>
</feature>
<evidence type="ECO:0000256" key="5">
    <source>
        <dbReference type="ARBA" id="ARBA00022475"/>
    </source>
</evidence>
<evidence type="ECO:0000256" key="3">
    <source>
        <dbReference type="ARBA" id="ARBA00020392"/>
    </source>
</evidence>
<dbReference type="GO" id="GO:0044781">
    <property type="term" value="P:bacterial-type flagellum organization"/>
    <property type="evidence" value="ECO:0007669"/>
    <property type="project" value="UniProtKB-KW"/>
</dbReference>
<comment type="similarity">
    <text evidence="2">Belongs to the FliJ family.</text>
</comment>
<dbReference type="NCBIfam" id="TIGR02473">
    <property type="entry name" value="flagell_FliJ"/>
    <property type="match status" value="1"/>
</dbReference>
<keyword evidence="9" id="KW-0472">Membrane</keyword>
<dbReference type="GO" id="GO:0015031">
    <property type="term" value="P:protein transport"/>
    <property type="evidence" value="ECO:0007669"/>
    <property type="project" value="UniProtKB-KW"/>
</dbReference>
<reference evidence="13" key="1">
    <citation type="submission" date="2006-12" db="EMBL/GenBank/DDBJ databases">
        <title>Complete sequence of chromosome 1 of Verminephrobacter eiseniae EF01-2.</title>
        <authorList>
            <person name="Copeland A."/>
            <person name="Lucas S."/>
            <person name="Lapidus A."/>
            <person name="Barry K."/>
            <person name="Detter J.C."/>
            <person name="Glavina del Rio T."/>
            <person name="Dalin E."/>
            <person name="Tice H."/>
            <person name="Pitluck S."/>
            <person name="Chertkov O."/>
            <person name="Brettin T."/>
            <person name="Bruce D."/>
            <person name="Han C."/>
            <person name="Tapia R."/>
            <person name="Gilna P."/>
            <person name="Schmutz J."/>
            <person name="Larimer F."/>
            <person name="Land M."/>
            <person name="Hauser L."/>
            <person name="Kyrpides N."/>
            <person name="Kim E."/>
            <person name="Stahl D."/>
            <person name="Richardson P."/>
        </authorList>
    </citation>
    <scope>NUCLEOTIDE SEQUENCE [LARGE SCALE GENOMIC DNA]</scope>
    <source>
        <strain evidence="13">EF01-2</strain>
    </source>
</reference>
<dbReference type="HOGENOM" id="CLU_140293_0_0_4"/>
<dbReference type="Proteomes" id="UP000000374">
    <property type="component" value="Chromosome"/>
</dbReference>
<evidence type="ECO:0000313" key="12">
    <source>
        <dbReference type="EMBL" id="ABM56891.1"/>
    </source>
</evidence>
<accession>A1WGY4</accession>
<evidence type="ECO:0000256" key="6">
    <source>
        <dbReference type="ARBA" id="ARBA00022500"/>
    </source>
</evidence>
<evidence type="ECO:0000256" key="4">
    <source>
        <dbReference type="ARBA" id="ARBA00022448"/>
    </source>
</evidence>
<evidence type="ECO:0000313" key="13">
    <source>
        <dbReference type="Proteomes" id="UP000000374"/>
    </source>
</evidence>
<keyword evidence="10" id="KW-1006">Bacterial flagellum protein export</keyword>
<keyword evidence="4" id="KW-0813">Transport</keyword>
<keyword evidence="12" id="KW-0282">Flagellum</keyword>
<sequence>MSDTLSVALELATRQRDAASKVLQALLAAQRAARARLGQLQDYARDTESRWGMQAGARLPPEVLYHHDRFIERLDEAARIQAGLLSAQSEHVASARGALRAAQLRLASLRQLMQRRSDAMAQQQRRRDQQQTDEWSALRYRDARRGFQEQEH</sequence>
<dbReference type="EMBL" id="CP000542">
    <property type="protein sequence ID" value="ABM56891.1"/>
    <property type="molecule type" value="Genomic_DNA"/>
</dbReference>
<evidence type="ECO:0000256" key="9">
    <source>
        <dbReference type="ARBA" id="ARBA00023136"/>
    </source>
</evidence>
<dbReference type="Pfam" id="PF02050">
    <property type="entry name" value="FliJ"/>
    <property type="match status" value="1"/>
</dbReference>
<keyword evidence="5" id="KW-1003">Cell membrane</keyword>
<name>A1WGY4_VEREI</name>
<dbReference type="InterPro" id="IPR052570">
    <property type="entry name" value="FliJ"/>
</dbReference>
<dbReference type="GO" id="GO:0009288">
    <property type="term" value="C:bacterial-type flagellum"/>
    <property type="evidence" value="ECO:0007669"/>
    <property type="project" value="InterPro"/>
</dbReference>
<comment type="subcellular location">
    <subcellularLocation>
        <location evidence="1">Cell membrane</location>
        <topology evidence="1">Peripheral membrane protein</topology>
        <orientation evidence="1">Cytoplasmic side</orientation>
    </subcellularLocation>
</comment>
<evidence type="ECO:0000256" key="1">
    <source>
        <dbReference type="ARBA" id="ARBA00004413"/>
    </source>
</evidence>
<dbReference type="InterPro" id="IPR012823">
    <property type="entry name" value="Flagell_FliJ"/>
</dbReference>
<evidence type="ECO:0000256" key="8">
    <source>
        <dbReference type="ARBA" id="ARBA00022927"/>
    </source>
</evidence>
<keyword evidence="12" id="KW-0969">Cilium</keyword>
<gene>
    <name evidence="12" type="ordered locus">Veis_1117</name>
</gene>
<dbReference type="GO" id="GO:0071973">
    <property type="term" value="P:bacterial-type flagellum-dependent cell motility"/>
    <property type="evidence" value="ECO:0007669"/>
    <property type="project" value="InterPro"/>
</dbReference>
<dbReference type="InterPro" id="IPR053716">
    <property type="entry name" value="Flag_assembly_chemotaxis_eff"/>
</dbReference>
<dbReference type="STRING" id="391735.Veis_1117"/>
<dbReference type="PANTHER" id="PTHR38786">
    <property type="entry name" value="FLAGELLAR FLIJ PROTEIN"/>
    <property type="match status" value="1"/>
</dbReference>
<dbReference type="eggNOG" id="COG2882">
    <property type="taxonomic scope" value="Bacteria"/>
</dbReference>
<dbReference type="PANTHER" id="PTHR38786:SF1">
    <property type="entry name" value="FLAGELLAR FLIJ PROTEIN"/>
    <property type="match status" value="1"/>
</dbReference>
<keyword evidence="7" id="KW-1005">Bacterial flagellum biogenesis</keyword>
<dbReference type="KEGG" id="vei:Veis_1117"/>
<dbReference type="AlphaFoldDB" id="A1WGY4"/>
<evidence type="ECO:0000256" key="11">
    <source>
        <dbReference type="SAM" id="MobiDB-lite"/>
    </source>
</evidence>
<dbReference type="GeneID" id="76459784"/>
<evidence type="ECO:0000256" key="7">
    <source>
        <dbReference type="ARBA" id="ARBA00022795"/>
    </source>
</evidence>
<organism evidence="12 13">
    <name type="scientific">Verminephrobacter eiseniae (strain EF01-2)</name>
    <dbReference type="NCBI Taxonomy" id="391735"/>
    <lineage>
        <taxon>Bacteria</taxon>
        <taxon>Pseudomonadati</taxon>
        <taxon>Pseudomonadota</taxon>
        <taxon>Betaproteobacteria</taxon>
        <taxon>Burkholderiales</taxon>
        <taxon>Comamonadaceae</taxon>
        <taxon>Verminephrobacter</taxon>
    </lineage>
</organism>
<keyword evidence="12" id="KW-0966">Cell projection</keyword>